<accession>A0ABD5PCX7</accession>
<dbReference type="EMBL" id="JBHSDS010000006">
    <property type="protein sequence ID" value="MFC4358717.1"/>
    <property type="molecule type" value="Genomic_DNA"/>
</dbReference>
<evidence type="ECO:0000313" key="8">
    <source>
        <dbReference type="Proteomes" id="UP001595921"/>
    </source>
</evidence>
<evidence type="ECO:0000256" key="1">
    <source>
        <dbReference type="ARBA" id="ARBA00004706"/>
    </source>
</evidence>
<evidence type="ECO:0000256" key="3">
    <source>
        <dbReference type="ARBA" id="ARBA00022755"/>
    </source>
</evidence>
<feature type="domain" description="Fumarate lyase N-terminal" evidence="5">
    <location>
        <begin position="41"/>
        <end position="351"/>
    </location>
</feature>
<comment type="caution">
    <text evidence="7">The sequence shown here is derived from an EMBL/GenBank/DDBJ whole genome shotgun (WGS) entry which is preliminary data.</text>
</comment>
<evidence type="ECO:0000259" key="6">
    <source>
        <dbReference type="Pfam" id="PF08328"/>
    </source>
</evidence>
<reference evidence="7 8" key="1">
    <citation type="journal article" date="2019" name="Int. J. Syst. Evol. Microbiol.">
        <title>The Global Catalogue of Microorganisms (GCM) 10K type strain sequencing project: providing services to taxonomists for standard genome sequencing and annotation.</title>
        <authorList>
            <consortium name="The Broad Institute Genomics Platform"/>
            <consortium name="The Broad Institute Genome Sequencing Center for Infectious Disease"/>
            <person name="Wu L."/>
            <person name="Ma J."/>
        </authorList>
    </citation>
    <scope>NUCLEOTIDE SEQUENCE [LARGE SCALE GENOMIC DNA]</scope>
    <source>
        <strain evidence="7 8">CGMCC 1.12553</strain>
    </source>
</reference>
<name>A0ABD5PCX7_9EURY</name>
<dbReference type="InterPro" id="IPR022761">
    <property type="entry name" value="Fumarate_lyase_N"/>
</dbReference>
<dbReference type="InterPro" id="IPR047136">
    <property type="entry name" value="PurB_bact"/>
</dbReference>
<evidence type="ECO:0000313" key="7">
    <source>
        <dbReference type="EMBL" id="MFC4358717.1"/>
    </source>
</evidence>
<dbReference type="EC" id="4.3.2.2" evidence="7"/>
<keyword evidence="8" id="KW-1185">Reference proteome</keyword>
<dbReference type="GO" id="GO:0006164">
    <property type="term" value="P:purine nucleotide biosynthetic process"/>
    <property type="evidence" value="ECO:0007669"/>
    <property type="project" value="UniProtKB-KW"/>
</dbReference>
<keyword evidence="7" id="KW-0456">Lyase</keyword>
<dbReference type="PANTHER" id="PTHR43411">
    <property type="entry name" value="ADENYLOSUCCINATE LYASE"/>
    <property type="match status" value="1"/>
</dbReference>
<dbReference type="NCBIfam" id="NF006764">
    <property type="entry name" value="PRK09285.1"/>
    <property type="match status" value="1"/>
</dbReference>
<keyword evidence="3" id="KW-0658">Purine biosynthesis</keyword>
<dbReference type="PROSITE" id="PS00163">
    <property type="entry name" value="FUMARATE_LYASES"/>
    <property type="match status" value="1"/>
</dbReference>
<dbReference type="InterPro" id="IPR024083">
    <property type="entry name" value="Fumarase/histidase_N"/>
</dbReference>
<comment type="pathway">
    <text evidence="1">Purine metabolism; IMP biosynthesis via de novo pathway; 5-amino-1-(5-phospho-D-ribosyl)imidazole-4-carboxamide from 5-amino-1-(5-phospho-D-ribosyl)imidazole-4-carboxylate: step 2/2.</text>
</comment>
<dbReference type="Pfam" id="PF00206">
    <property type="entry name" value="Lyase_1"/>
    <property type="match status" value="1"/>
</dbReference>
<sequence>MTDTDDAGDFTGPTVADGGTDGGAFGLSREDPLAAVSPLDGRYAGRTAPLSAYASEAGLMRARVEVEAEYLLALADLDATPLSLSDGEAAAVRDVYESFGAADARLVKRLETEGAAGYSATNHDVKAVEYFLRVRLGETADVDDAERLSPWIHFGLTSEDVNNLAQRLLVRPAVDDVLLPALADVRDDLTAMAREYRGTPMLARTHGQPATPTTFGKEMAVYAARLGTAMGRVRGATDDLAGKLGGASGTYAAHVAAYPDVDWRAFSREFVGSLGFEHVPLTTQVNPCDDLAALFDALRGVNDVLLDFDRDMWLYVSDRYLGQEAVEGETGSSTMPHKVNPIDFENSEGNLSKANSDLVFLADYVTTSRLQRDLSDSTVKRNVGAAFAHCLVGYSKASAGLSKVVPNERVMREELESTPEVIGEAVQTILRREGDTDAYERVKELTRGRRVTIEDFRELFADLDVDESVREELLALTPTGYTGVADELVDELDASN</sequence>
<dbReference type="AlphaFoldDB" id="A0ABD5PCX7"/>
<dbReference type="Gene3D" id="1.10.275.10">
    <property type="entry name" value="Fumarase/aspartase (N-terminal domain)"/>
    <property type="match status" value="1"/>
</dbReference>
<dbReference type="InterPro" id="IPR008948">
    <property type="entry name" value="L-Aspartase-like"/>
</dbReference>
<dbReference type="Proteomes" id="UP001595921">
    <property type="component" value="Unassembled WGS sequence"/>
</dbReference>
<proteinExistence type="predicted"/>
<organism evidence="7 8">
    <name type="scientific">Halobium salinum</name>
    <dbReference type="NCBI Taxonomy" id="1364940"/>
    <lineage>
        <taxon>Archaea</taxon>
        <taxon>Methanobacteriati</taxon>
        <taxon>Methanobacteriota</taxon>
        <taxon>Stenosarchaea group</taxon>
        <taxon>Halobacteria</taxon>
        <taxon>Halobacteriales</taxon>
        <taxon>Haloferacaceae</taxon>
        <taxon>Halobium</taxon>
    </lineage>
</organism>
<dbReference type="RefSeq" id="WP_267623473.1">
    <property type="nucleotide sequence ID" value="NZ_JAODIW010000008.1"/>
</dbReference>
<feature type="region of interest" description="Disordered" evidence="4">
    <location>
        <begin position="1"/>
        <end position="29"/>
    </location>
</feature>
<evidence type="ECO:0000259" key="5">
    <source>
        <dbReference type="Pfam" id="PF00206"/>
    </source>
</evidence>
<dbReference type="Gene3D" id="1.10.40.30">
    <property type="entry name" value="Fumarase/aspartase (C-terminal domain)"/>
    <property type="match status" value="1"/>
</dbReference>
<dbReference type="SUPFAM" id="SSF48557">
    <property type="entry name" value="L-aspartase-like"/>
    <property type="match status" value="1"/>
</dbReference>
<dbReference type="InterPro" id="IPR013539">
    <property type="entry name" value="PurB_C"/>
</dbReference>
<dbReference type="Gene3D" id="1.20.200.10">
    <property type="entry name" value="Fumarase/aspartase (Central domain)"/>
    <property type="match status" value="1"/>
</dbReference>
<evidence type="ECO:0000256" key="4">
    <source>
        <dbReference type="SAM" id="MobiDB-lite"/>
    </source>
</evidence>
<dbReference type="PANTHER" id="PTHR43411:SF1">
    <property type="entry name" value="ADENYLOSUCCINATE LYASE"/>
    <property type="match status" value="1"/>
</dbReference>
<dbReference type="InterPro" id="IPR020557">
    <property type="entry name" value="Fumarate_lyase_CS"/>
</dbReference>
<evidence type="ECO:0000256" key="2">
    <source>
        <dbReference type="ARBA" id="ARBA00004734"/>
    </source>
</evidence>
<protein>
    <submittedName>
        <fullName evidence="7">Adenylosuccinate lyase</fullName>
        <ecNumber evidence="7">4.3.2.2</ecNumber>
    </submittedName>
</protein>
<comment type="pathway">
    <text evidence="2">Purine metabolism; AMP biosynthesis via de novo pathway; AMP from IMP: step 2/2.</text>
</comment>
<dbReference type="GO" id="GO:0016829">
    <property type="term" value="F:lyase activity"/>
    <property type="evidence" value="ECO:0007669"/>
    <property type="project" value="UniProtKB-KW"/>
</dbReference>
<dbReference type="PRINTS" id="PR00149">
    <property type="entry name" value="FUMRATELYASE"/>
</dbReference>
<gene>
    <name evidence="7" type="primary">purB</name>
    <name evidence="7" type="ORF">ACFO0N_12270</name>
</gene>
<feature type="domain" description="Adenylosuccinate lyase PurB C-terminal" evidence="6">
    <location>
        <begin position="368"/>
        <end position="482"/>
    </location>
</feature>
<dbReference type="Pfam" id="PF08328">
    <property type="entry name" value="ASL_C"/>
    <property type="match status" value="1"/>
</dbReference>
<dbReference type="InterPro" id="IPR000362">
    <property type="entry name" value="Fumarate_lyase_fam"/>
</dbReference>